<keyword evidence="2" id="KW-0067">ATP-binding</keyword>
<keyword evidence="6" id="KW-1185">Reference proteome</keyword>
<accession>A0AAN9GJ52</accession>
<evidence type="ECO:0000256" key="3">
    <source>
        <dbReference type="PROSITE-ProRule" id="PRU00283"/>
    </source>
</evidence>
<sequence>MSETVKVAVRVRPFNSRESNRKAAVIIGMTGNSTSIKNPENLSAEPKKFAFDYSYWSHDGYKEEADGYLSPSAANYADQVLTCYR</sequence>
<comment type="caution">
    <text evidence="3">Lacks conserved residue(s) required for the propagation of feature annotation.</text>
</comment>
<dbReference type="InterPro" id="IPR036961">
    <property type="entry name" value="Kinesin_motor_dom_sf"/>
</dbReference>
<dbReference type="GO" id="GO:0005524">
    <property type="term" value="F:ATP binding"/>
    <property type="evidence" value="ECO:0007669"/>
    <property type="project" value="UniProtKB-KW"/>
</dbReference>
<dbReference type="Proteomes" id="UP001374579">
    <property type="component" value="Unassembled WGS sequence"/>
</dbReference>
<dbReference type="InterPro" id="IPR027417">
    <property type="entry name" value="P-loop_NTPase"/>
</dbReference>
<dbReference type="Gene3D" id="3.40.850.10">
    <property type="entry name" value="Kinesin motor domain"/>
    <property type="match status" value="1"/>
</dbReference>
<comment type="caution">
    <text evidence="5">The sequence shown here is derived from an EMBL/GenBank/DDBJ whole genome shotgun (WGS) entry which is preliminary data.</text>
</comment>
<evidence type="ECO:0000313" key="6">
    <source>
        <dbReference type="Proteomes" id="UP001374579"/>
    </source>
</evidence>
<dbReference type="PROSITE" id="PS50067">
    <property type="entry name" value="KINESIN_MOTOR_2"/>
    <property type="match status" value="1"/>
</dbReference>
<protein>
    <recommendedName>
        <fullName evidence="4">Kinesin motor domain-containing protein</fullName>
    </recommendedName>
</protein>
<name>A0AAN9GJ52_9CAEN</name>
<dbReference type="GO" id="GO:0008017">
    <property type="term" value="F:microtubule binding"/>
    <property type="evidence" value="ECO:0007669"/>
    <property type="project" value="InterPro"/>
</dbReference>
<evidence type="ECO:0000256" key="2">
    <source>
        <dbReference type="ARBA" id="ARBA00022840"/>
    </source>
</evidence>
<evidence type="ECO:0000313" key="5">
    <source>
        <dbReference type="EMBL" id="KAK7109966.1"/>
    </source>
</evidence>
<keyword evidence="1" id="KW-0547">Nucleotide-binding</keyword>
<comment type="similarity">
    <text evidence="3">Belongs to the TRAFAC class myosin-kinesin ATPase superfamily. Kinesin family.</text>
</comment>
<evidence type="ECO:0000259" key="4">
    <source>
        <dbReference type="PROSITE" id="PS50067"/>
    </source>
</evidence>
<gene>
    <name evidence="5" type="ORF">V1264_013912</name>
</gene>
<dbReference type="InterPro" id="IPR001752">
    <property type="entry name" value="Kinesin_motor_dom"/>
</dbReference>
<proteinExistence type="inferred from homology"/>
<dbReference type="GO" id="GO:0007018">
    <property type="term" value="P:microtubule-based movement"/>
    <property type="evidence" value="ECO:0007669"/>
    <property type="project" value="InterPro"/>
</dbReference>
<dbReference type="EMBL" id="JBAMIC010000003">
    <property type="protein sequence ID" value="KAK7109966.1"/>
    <property type="molecule type" value="Genomic_DNA"/>
</dbReference>
<organism evidence="5 6">
    <name type="scientific">Littorina saxatilis</name>
    <dbReference type="NCBI Taxonomy" id="31220"/>
    <lineage>
        <taxon>Eukaryota</taxon>
        <taxon>Metazoa</taxon>
        <taxon>Spiralia</taxon>
        <taxon>Lophotrochozoa</taxon>
        <taxon>Mollusca</taxon>
        <taxon>Gastropoda</taxon>
        <taxon>Caenogastropoda</taxon>
        <taxon>Littorinimorpha</taxon>
        <taxon>Littorinoidea</taxon>
        <taxon>Littorinidae</taxon>
        <taxon>Littorina</taxon>
    </lineage>
</organism>
<reference evidence="5 6" key="1">
    <citation type="submission" date="2024-02" db="EMBL/GenBank/DDBJ databases">
        <title>Chromosome-scale genome assembly of the rough periwinkle Littorina saxatilis.</title>
        <authorList>
            <person name="De Jode A."/>
            <person name="Faria R."/>
            <person name="Formenti G."/>
            <person name="Sims Y."/>
            <person name="Smith T.P."/>
            <person name="Tracey A."/>
            <person name="Wood J.M.D."/>
            <person name="Zagrodzka Z.B."/>
            <person name="Johannesson K."/>
            <person name="Butlin R.K."/>
            <person name="Leder E.H."/>
        </authorList>
    </citation>
    <scope>NUCLEOTIDE SEQUENCE [LARGE SCALE GENOMIC DNA]</scope>
    <source>
        <strain evidence="5">Snail1</strain>
        <tissue evidence="5">Muscle</tissue>
    </source>
</reference>
<dbReference type="SUPFAM" id="SSF52540">
    <property type="entry name" value="P-loop containing nucleoside triphosphate hydrolases"/>
    <property type="match status" value="1"/>
</dbReference>
<evidence type="ECO:0000256" key="1">
    <source>
        <dbReference type="ARBA" id="ARBA00022741"/>
    </source>
</evidence>
<dbReference type="GO" id="GO:0003777">
    <property type="term" value="F:microtubule motor activity"/>
    <property type="evidence" value="ECO:0007669"/>
    <property type="project" value="InterPro"/>
</dbReference>
<feature type="domain" description="Kinesin motor" evidence="4">
    <location>
        <begin position="4"/>
        <end position="85"/>
    </location>
</feature>
<dbReference type="PANTHER" id="PTHR47117">
    <property type="entry name" value="STAR-RELATED LIPID TRANSFER PROTEIN 9"/>
    <property type="match status" value="1"/>
</dbReference>
<dbReference type="AlphaFoldDB" id="A0AAN9GJ52"/>